<name>A0ABN6S4L8_9BACT</name>
<sequence length="248" mass="27591">MKPSLQTNSSLPGRILVRFFLIMLGFLIGIALFTPWDKIWASALTRVDEQLPSVGMTWEGLDRDGPFSFRVRDFKVTVAQTPGALHFKRAYVTMGFSPLATVRLDTGGPECTLELFSNGVFEFEGDLNLTYLLGFGDFKGTLRASGSLFLPDGAKLPHSGWVDIRSQRLVLPGDKSVEDFAFTAEIENEKMNIRDFSMMAPIMYKSTGSAIIDPNDLFRTTFTLTGEMTVGRESFPYPMQGTLADAIW</sequence>
<accession>A0ABN6S4L8</accession>
<dbReference type="EMBL" id="AP026709">
    <property type="protein sequence ID" value="BDQ37964.1"/>
    <property type="molecule type" value="Genomic_DNA"/>
</dbReference>
<evidence type="ECO:0000313" key="3">
    <source>
        <dbReference type="Proteomes" id="UP001317742"/>
    </source>
</evidence>
<gene>
    <name evidence="2" type="ORF">SYK_23240</name>
</gene>
<protein>
    <recommendedName>
        <fullName evidence="4">Type II secretion system protein GspN</fullName>
    </recommendedName>
</protein>
<evidence type="ECO:0000313" key="2">
    <source>
        <dbReference type="EMBL" id="BDQ37964.1"/>
    </source>
</evidence>
<evidence type="ECO:0000256" key="1">
    <source>
        <dbReference type="SAM" id="Phobius"/>
    </source>
</evidence>
<dbReference type="Proteomes" id="UP001317742">
    <property type="component" value="Chromosome"/>
</dbReference>
<organism evidence="2 3">
    <name type="scientific">Pseudodesulfovibrio nedwellii</name>
    <dbReference type="NCBI Taxonomy" id="2973072"/>
    <lineage>
        <taxon>Bacteria</taxon>
        <taxon>Pseudomonadati</taxon>
        <taxon>Thermodesulfobacteriota</taxon>
        <taxon>Desulfovibrionia</taxon>
        <taxon>Desulfovibrionales</taxon>
        <taxon>Desulfovibrionaceae</taxon>
    </lineage>
</organism>
<evidence type="ECO:0008006" key="4">
    <source>
        <dbReference type="Google" id="ProtNLM"/>
    </source>
</evidence>
<reference evidence="2 3" key="1">
    <citation type="submission" date="2022-08" db="EMBL/GenBank/DDBJ databases">
        <title>Genome Sequence of the sulphate-reducing bacterium, Pseudodesulfovibrio sp. SYK.</title>
        <authorList>
            <person name="Kondo R."/>
            <person name="Kataoka T."/>
        </authorList>
    </citation>
    <scope>NUCLEOTIDE SEQUENCE [LARGE SCALE GENOMIC DNA]</scope>
    <source>
        <strain evidence="2 3">SYK</strain>
    </source>
</reference>
<keyword evidence="1" id="KW-1133">Transmembrane helix</keyword>
<keyword evidence="1" id="KW-0472">Membrane</keyword>
<keyword evidence="3" id="KW-1185">Reference proteome</keyword>
<feature type="transmembrane region" description="Helical" evidence="1">
    <location>
        <begin position="15"/>
        <end position="36"/>
    </location>
</feature>
<proteinExistence type="predicted"/>
<keyword evidence="1" id="KW-0812">Transmembrane</keyword>